<reference evidence="1 2" key="1">
    <citation type="submission" date="2024-03" db="EMBL/GenBank/DDBJ databases">
        <title>Adaptation during the transition from Ophiocordyceps entomopathogen to insect associate is accompanied by gene loss and intensified selection.</title>
        <authorList>
            <person name="Ward C.M."/>
            <person name="Onetto C.A."/>
            <person name="Borneman A.R."/>
        </authorList>
    </citation>
    <scope>NUCLEOTIDE SEQUENCE [LARGE SCALE GENOMIC DNA]</scope>
    <source>
        <strain evidence="1">AWRI1</strain>
        <tissue evidence="1">Single Adult Female</tissue>
    </source>
</reference>
<protein>
    <submittedName>
        <fullName evidence="1">Uncharacterized protein</fullName>
    </submittedName>
</protein>
<name>A0AAN9TRH6_9HEMI</name>
<evidence type="ECO:0000313" key="2">
    <source>
        <dbReference type="Proteomes" id="UP001367676"/>
    </source>
</evidence>
<accession>A0AAN9TRH6</accession>
<comment type="caution">
    <text evidence="1">The sequence shown here is derived from an EMBL/GenBank/DDBJ whole genome shotgun (WGS) entry which is preliminary data.</text>
</comment>
<sequence>MVTSTHKNTATSANCCPALLAVELAAESEIPSTMAKMFLPACNTEFPSSSTETALPFPAPDNVQISGTTRVTWLKCSRSDCHS</sequence>
<keyword evidence="2" id="KW-1185">Reference proteome</keyword>
<organism evidence="1 2">
    <name type="scientific">Parthenolecanium corni</name>
    <dbReference type="NCBI Taxonomy" id="536013"/>
    <lineage>
        <taxon>Eukaryota</taxon>
        <taxon>Metazoa</taxon>
        <taxon>Ecdysozoa</taxon>
        <taxon>Arthropoda</taxon>
        <taxon>Hexapoda</taxon>
        <taxon>Insecta</taxon>
        <taxon>Pterygota</taxon>
        <taxon>Neoptera</taxon>
        <taxon>Paraneoptera</taxon>
        <taxon>Hemiptera</taxon>
        <taxon>Sternorrhyncha</taxon>
        <taxon>Coccoidea</taxon>
        <taxon>Coccidae</taxon>
        <taxon>Parthenolecanium</taxon>
    </lineage>
</organism>
<dbReference type="EMBL" id="JBBCAQ010000004">
    <property type="protein sequence ID" value="KAK7603909.1"/>
    <property type="molecule type" value="Genomic_DNA"/>
</dbReference>
<gene>
    <name evidence="1" type="ORF">V9T40_004182</name>
</gene>
<proteinExistence type="predicted"/>
<dbReference type="Proteomes" id="UP001367676">
    <property type="component" value="Unassembled WGS sequence"/>
</dbReference>
<dbReference type="AlphaFoldDB" id="A0AAN9TRH6"/>
<evidence type="ECO:0000313" key="1">
    <source>
        <dbReference type="EMBL" id="KAK7603909.1"/>
    </source>
</evidence>